<comment type="similarity">
    <text evidence="3">Belongs to the threonine synthase family.</text>
</comment>
<dbReference type="InterPro" id="IPR036052">
    <property type="entry name" value="TrpB-like_PALP_sf"/>
</dbReference>
<dbReference type="InterPro" id="IPR029144">
    <property type="entry name" value="Thr_synth_N"/>
</dbReference>
<dbReference type="InterPro" id="IPR037158">
    <property type="entry name" value="Thr_synth_N_sf"/>
</dbReference>
<feature type="domain" description="Threonine synthase N-terminal" evidence="13">
    <location>
        <begin position="3"/>
        <end position="79"/>
    </location>
</feature>
<gene>
    <name evidence="14" type="primary">thrC</name>
    <name evidence="14" type="ORF">O3P16_14880</name>
</gene>
<sequence>MKYYNINKPEEIVDFKTACIKGQGAEKGLFFPESIPAYSSQDLEELLALPKEELAFKIMKPYVGSSIPDEVLRQIVSETVNFDFPLEAINTNRYILELFHGPTLAFKDVGARFMSRCLGYFNKENTRDTTVLVATSGDTGGAVANGFENVTGVKVVILYPSGKVSNVQELQLTTCASNITALEVNGDFDDCQALVKQAFGDKDINGHLQLTSANSINVARWLPQQLYYWFAYQAWSRLNKSEAPVICVPSGNFGNICAGILAHISGMPVKHFIAACNSNDTIPRFLESGSYIANKTVATISNAMDVSAPSNFVRILELYHQKVMHLKDMMTSVSVSDDRTKTTIKQVYENDRYLLDPHAAVAYTALNDYLKADDWGIILGTAHPVKFPETIEALLGIEIEWSENIKVLRERSKQSTFLAPDFEAFKSYLLKR</sequence>
<evidence type="ECO:0000256" key="3">
    <source>
        <dbReference type="ARBA" id="ARBA00005517"/>
    </source>
</evidence>
<evidence type="ECO:0000256" key="4">
    <source>
        <dbReference type="ARBA" id="ARBA00013028"/>
    </source>
</evidence>
<evidence type="ECO:0000256" key="6">
    <source>
        <dbReference type="ARBA" id="ARBA00022605"/>
    </source>
</evidence>
<dbReference type="GO" id="GO:0004795">
    <property type="term" value="F:threonine synthase activity"/>
    <property type="evidence" value="ECO:0007669"/>
    <property type="project" value="UniProtKB-EC"/>
</dbReference>
<evidence type="ECO:0000256" key="8">
    <source>
        <dbReference type="ARBA" id="ARBA00022898"/>
    </source>
</evidence>
<dbReference type="Pfam" id="PF00291">
    <property type="entry name" value="PALP"/>
    <property type="match status" value="1"/>
</dbReference>
<evidence type="ECO:0000313" key="15">
    <source>
        <dbReference type="Proteomes" id="UP001210231"/>
    </source>
</evidence>
<evidence type="ECO:0000256" key="5">
    <source>
        <dbReference type="ARBA" id="ARBA00018679"/>
    </source>
</evidence>
<keyword evidence="7" id="KW-0791">Threonine biosynthesis</keyword>
<keyword evidence="15" id="KW-1185">Reference proteome</keyword>
<dbReference type="SUPFAM" id="SSF53686">
    <property type="entry name" value="Tryptophan synthase beta subunit-like PLP-dependent enzymes"/>
    <property type="match status" value="1"/>
</dbReference>
<dbReference type="InterPro" id="IPR051166">
    <property type="entry name" value="Threonine_Synthase"/>
</dbReference>
<dbReference type="InterPro" id="IPR000634">
    <property type="entry name" value="Ser/Thr_deHydtase_PyrdxlP-BS"/>
</dbReference>
<dbReference type="RefSeq" id="WP_407032428.1">
    <property type="nucleotide sequence ID" value="NZ_JAQGEF010000022.1"/>
</dbReference>
<dbReference type="EMBL" id="JAQGEF010000022">
    <property type="protein sequence ID" value="MDA3616098.1"/>
    <property type="molecule type" value="Genomic_DNA"/>
</dbReference>
<evidence type="ECO:0000259" key="13">
    <source>
        <dbReference type="Pfam" id="PF14821"/>
    </source>
</evidence>
<evidence type="ECO:0000256" key="10">
    <source>
        <dbReference type="ARBA" id="ARBA00049144"/>
    </source>
</evidence>
<keyword evidence="9 14" id="KW-0456">Lyase</keyword>
<protein>
    <recommendedName>
        <fullName evidence="5 11">Threonine synthase</fullName>
        <ecNumber evidence="4 11">4.2.3.1</ecNumber>
    </recommendedName>
</protein>
<dbReference type="NCBIfam" id="TIGR00260">
    <property type="entry name" value="thrC"/>
    <property type="match status" value="1"/>
</dbReference>
<comment type="pathway">
    <text evidence="2">Amino-acid biosynthesis; L-threonine biosynthesis; L-threonine from L-aspartate: step 5/5.</text>
</comment>
<evidence type="ECO:0000256" key="2">
    <source>
        <dbReference type="ARBA" id="ARBA00004979"/>
    </source>
</evidence>
<comment type="catalytic activity">
    <reaction evidence="10">
        <text>O-phospho-L-homoserine + H2O = L-threonine + phosphate</text>
        <dbReference type="Rhea" id="RHEA:10840"/>
        <dbReference type="ChEBI" id="CHEBI:15377"/>
        <dbReference type="ChEBI" id="CHEBI:43474"/>
        <dbReference type="ChEBI" id="CHEBI:57590"/>
        <dbReference type="ChEBI" id="CHEBI:57926"/>
        <dbReference type="EC" id="4.2.3.1"/>
    </reaction>
</comment>
<organism evidence="14 15">
    <name type="scientific">Polluticaenibacter yanchengensis</name>
    <dbReference type="NCBI Taxonomy" id="3014562"/>
    <lineage>
        <taxon>Bacteria</taxon>
        <taxon>Pseudomonadati</taxon>
        <taxon>Bacteroidota</taxon>
        <taxon>Chitinophagia</taxon>
        <taxon>Chitinophagales</taxon>
        <taxon>Chitinophagaceae</taxon>
        <taxon>Polluticaenibacter</taxon>
    </lineage>
</organism>
<accession>A0ABT4UMN1</accession>
<comment type="caution">
    <text evidence="14">The sequence shown here is derived from an EMBL/GenBank/DDBJ whole genome shotgun (WGS) entry which is preliminary data.</text>
</comment>
<name>A0ABT4UMN1_9BACT</name>
<dbReference type="Gene3D" id="3.40.50.1100">
    <property type="match status" value="2"/>
</dbReference>
<dbReference type="InterPro" id="IPR004450">
    <property type="entry name" value="Thr_synthase-like"/>
</dbReference>
<comment type="cofactor">
    <cofactor evidence="1">
        <name>pyridoxal 5'-phosphate</name>
        <dbReference type="ChEBI" id="CHEBI:597326"/>
    </cofactor>
</comment>
<dbReference type="InterPro" id="IPR001926">
    <property type="entry name" value="TrpB-like_PALP"/>
</dbReference>
<evidence type="ECO:0000256" key="7">
    <source>
        <dbReference type="ARBA" id="ARBA00022697"/>
    </source>
</evidence>
<dbReference type="PANTHER" id="PTHR42690:SF1">
    <property type="entry name" value="THREONINE SYNTHASE-LIKE 2"/>
    <property type="match status" value="1"/>
</dbReference>
<dbReference type="PANTHER" id="PTHR42690">
    <property type="entry name" value="THREONINE SYNTHASE FAMILY MEMBER"/>
    <property type="match status" value="1"/>
</dbReference>
<dbReference type="Proteomes" id="UP001210231">
    <property type="component" value="Unassembled WGS sequence"/>
</dbReference>
<keyword evidence="8" id="KW-0663">Pyridoxal phosphate</keyword>
<dbReference type="Gene3D" id="3.90.1380.10">
    <property type="entry name" value="Threonine synthase, N-terminal domain"/>
    <property type="match status" value="1"/>
</dbReference>
<dbReference type="EC" id="4.2.3.1" evidence="4 11"/>
<evidence type="ECO:0000256" key="11">
    <source>
        <dbReference type="NCBIfam" id="TIGR00260"/>
    </source>
</evidence>
<feature type="domain" description="Tryptophan synthase beta chain-like PALP" evidence="12">
    <location>
        <begin position="96"/>
        <end position="372"/>
    </location>
</feature>
<evidence type="ECO:0000256" key="1">
    <source>
        <dbReference type="ARBA" id="ARBA00001933"/>
    </source>
</evidence>
<dbReference type="PROSITE" id="PS00165">
    <property type="entry name" value="DEHYDRATASE_SER_THR"/>
    <property type="match status" value="1"/>
</dbReference>
<dbReference type="Pfam" id="PF14821">
    <property type="entry name" value="Thr_synth_N"/>
    <property type="match status" value="1"/>
</dbReference>
<evidence type="ECO:0000313" key="14">
    <source>
        <dbReference type="EMBL" id="MDA3616098.1"/>
    </source>
</evidence>
<evidence type="ECO:0000259" key="12">
    <source>
        <dbReference type="Pfam" id="PF00291"/>
    </source>
</evidence>
<proteinExistence type="inferred from homology"/>
<keyword evidence="6" id="KW-0028">Amino-acid biosynthesis</keyword>
<reference evidence="14 15" key="1">
    <citation type="submission" date="2022-12" db="EMBL/GenBank/DDBJ databases">
        <title>Chitinophagaceae gen. sp. nov., a new member of the family Chitinophagaceae, isolated from soil in a chemical factory.</title>
        <authorList>
            <person name="Ke Z."/>
        </authorList>
    </citation>
    <scope>NUCLEOTIDE SEQUENCE [LARGE SCALE GENOMIC DNA]</scope>
    <source>
        <strain evidence="14 15">LY-5</strain>
    </source>
</reference>
<evidence type="ECO:0000256" key="9">
    <source>
        <dbReference type="ARBA" id="ARBA00023239"/>
    </source>
</evidence>